<comment type="caution">
    <text evidence="1">The sequence shown here is derived from an EMBL/GenBank/DDBJ whole genome shotgun (WGS) entry which is preliminary data.</text>
</comment>
<reference evidence="1 2" key="1">
    <citation type="submission" date="2015-12" db="EMBL/GenBank/DDBJ databases">
        <title>The genome of Folsomia candida.</title>
        <authorList>
            <person name="Faddeeva A."/>
            <person name="Derks M.F."/>
            <person name="Anvar Y."/>
            <person name="Smit S."/>
            <person name="Van Straalen N."/>
            <person name="Roelofs D."/>
        </authorList>
    </citation>
    <scope>NUCLEOTIDE SEQUENCE [LARGE SCALE GENOMIC DNA]</scope>
    <source>
        <strain evidence="1 2">VU population</strain>
        <tissue evidence="1">Whole body</tissue>
    </source>
</reference>
<proteinExistence type="predicted"/>
<protein>
    <submittedName>
        <fullName evidence="1">Uncharacterized protein</fullName>
    </submittedName>
</protein>
<sequence>MLHAVSEGYNTMKLEEYLKKSYAVLKNEDTFAGDTACIQLCASHLTKSFLDNVRKKTVGHKFRNEIVDASVRGLAKLQEASTLNDVEIAMKDICTLFGKEKMSPEDVQHNLARIKSISLEEWVDGDVIVDDYAGPDEEEDAELNPFYNPAVLNVFENTYAPYVGIFARGVVQQTKNANFVRATNGSCESEFRLLKQNLIVEPENVADFVQHRFEITNGLIQEEVQECKETWSKRKKGERKNRYLHNRTELTKLDEEKARENARVQKIGRDRSSQPLQQVLTLNNQNNVARTMDGCLETRQRRNKTSAEEEETTTANLESKFRKIVSDILTDQQGNSAKQSLRKQVLGEEFVTQEKQYQRYKIVENLTEDSLMMAYSNIKEDIMELYLANRDDFVGGYKCARQKMWVERKPNFSGNLQQMVVSYPFTTKSCSKICSTVSSDIQKLKNISALGFEDILQVTTVLLPETLELIYSDVLKTPLHQARKELSNISPFD</sequence>
<organism evidence="1 2">
    <name type="scientific">Folsomia candida</name>
    <name type="common">Springtail</name>
    <dbReference type="NCBI Taxonomy" id="158441"/>
    <lineage>
        <taxon>Eukaryota</taxon>
        <taxon>Metazoa</taxon>
        <taxon>Ecdysozoa</taxon>
        <taxon>Arthropoda</taxon>
        <taxon>Hexapoda</taxon>
        <taxon>Collembola</taxon>
        <taxon>Entomobryomorpha</taxon>
        <taxon>Isotomoidea</taxon>
        <taxon>Isotomidae</taxon>
        <taxon>Proisotominae</taxon>
        <taxon>Folsomia</taxon>
    </lineage>
</organism>
<dbReference type="OrthoDB" id="10693025at2759"/>
<gene>
    <name evidence="1" type="ORF">Fcan01_01697</name>
</gene>
<evidence type="ECO:0000313" key="2">
    <source>
        <dbReference type="Proteomes" id="UP000198287"/>
    </source>
</evidence>
<name>A0A226F4X1_FOLCA</name>
<dbReference type="EMBL" id="LNIX01000001">
    <property type="protein sequence ID" value="OXA64839.1"/>
    <property type="molecule type" value="Genomic_DNA"/>
</dbReference>
<evidence type="ECO:0000313" key="1">
    <source>
        <dbReference type="EMBL" id="OXA64839.1"/>
    </source>
</evidence>
<dbReference type="AlphaFoldDB" id="A0A226F4X1"/>
<keyword evidence="2" id="KW-1185">Reference proteome</keyword>
<dbReference type="Proteomes" id="UP000198287">
    <property type="component" value="Unassembled WGS sequence"/>
</dbReference>
<accession>A0A226F4X1</accession>